<organism evidence="2 3">
    <name type="scientific">Caerostris extrusa</name>
    <name type="common">Bark spider</name>
    <name type="synonym">Caerostris bankana</name>
    <dbReference type="NCBI Taxonomy" id="172846"/>
    <lineage>
        <taxon>Eukaryota</taxon>
        <taxon>Metazoa</taxon>
        <taxon>Ecdysozoa</taxon>
        <taxon>Arthropoda</taxon>
        <taxon>Chelicerata</taxon>
        <taxon>Arachnida</taxon>
        <taxon>Araneae</taxon>
        <taxon>Araneomorphae</taxon>
        <taxon>Entelegynae</taxon>
        <taxon>Araneoidea</taxon>
        <taxon>Araneidae</taxon>
        <taxon>Caerostris</taxon>
    </lineage>
</organism>
<reference evidence="2 3" key="1">
    <citation type="submission" date="2021-06" db="EMBL/GenBank/DDBJ databases">
        <title>Caerostris extrusa draft genome.</title>
        <authorList>
            <person name="Kono N."/>
            <person name="Arakawa K."/>
        </authorList>
    </citation>
    <scope>NUCLEOTIDE SEQUENCE [LARGE SCALE GENOMIC DNA]</scope>
</reference>
<accession>A0AAV4P363</accession>
<gene>
    <name evidence="2" type="ORF">CEXT_13271</name>
</gene>
<evidence type="ECO:0000313" key="3">
    <source>
        <dbReference type="Proteomes" id="UP001054945"/>
    </source>
</evidence>
<name>A0AAV4P363_CAEEX</name>
<dbReference type="Proteomes" id="UP001054945">
    <property type="component" value="Unassembled WGS sequence"/>
</dbReference>
<keyword evidence="3" id="KW-1185">Reference proteome</keyword>
<evidence type="ECO:0000256" key="1">
    <source>
        <dbReference type="SAM" id="MobiDB-lite"/>
    </source>
</evidence>
<proteinExistence type="predicted"/>
<dbReference type="EMBL" id="BPLR01021594">
    <property type="protein sequence ID" value="GIX91600.1"/>
    <property type="molecule type" value="Genomic_DNA"/>
</dbReference>
<sequence>MRRILEDTRFPLINFKPSQFKSQTGTDQMNRCQKNLQEKSPFSSRRRFNSIASSERMEPNAEEIAVNEGGGKKKRKKNNHQLGSILSCFICRCGNRLKGLFIRVKRRR</sequence>
<feature type="region of interest" description="Disordered" evidence="1">
    <location>
        <begin position="37"/>
        <end position="78"/>
    </location>
</feature>
<evidence type="ECO:0000313" key="2">
    <source>
        <dbReference type="EMBL" id="GIX91600.1"/>
    </source>
</evidence>
<comment type="caution">
    <text evidence="2">The sequence shown here is derived from an EMBL/GenBank/DDBJ whole genome shotgun (WGS) entry which is preliminary data.</text>
</comment>
<dbReference type="AlphaFoldDB" id="A0AAV4P363"/>
<protein>
    <submittedName>
        <fullName evidence="2">Uncharacterized protein</fullName>
    </submittedName>
</protein>